<proteinExistence type="predicted"/>
<protein>
    <submittedName>
        <fullName evidence="2">Uncharacterized protein</fullName>
    </submittedName>
</protein>
<sequence length="403" mass="46029">MIYAVHFHPRSIRSLQCSHYAIRFWRHSSESTRRLHSSLPSPLSPSKLHSSNDRVVENTEASRKVSSVVKLDPRALFPWRHSSHPLPRLVPGTEEFANEGGYIGPHLPSVNVFLRGLAWLNSCGFLGARLLKYGKWKSDIEDNFQNAFTFSVQGLLRDVYQLPNQDSKSLDENNSSASAAIHDGVSKVDEDFPIHFNHFVKPGDDYNLKCAEQEEATNNMIESSMISLYRSAHTYGKHKLQVKLKSRPKSCQMMSLIVMPFLTRDEVRDNISLKHSYKKIIKSFRVLEQEKSRRLYFWEVGNLVGQALEDMSHEQMDRRGDSTMQITVVAQVAVDCDEIFVVRDIESGDVVQGDGNEELNEVTHLVRFETVLNLDSATGEIEIGSPWQITDWDDLMDGNIWFM</sequence>
<reference evidence="2" key="1">
    <citation type="submission" date="2021-01" db="EMBL/GenBank/DDBJ databases">
        <authorList>
            <person name="Corre E."/>
            <person name="Pelletier E."/>
            <person name="Niang G."/>
            <person name="Scheremetjew M."/>
            <person name="Finn R."/>
            <person name="Kale V."/>
            <person name="Holt S."/>
            <person name="Cochrane G."/>
            <person name="Meng A."/>
            <person name="Brown T."/>
            <person name="Cohen L."/>
        </authorList>
    </citation>
    <scope>NUCLEOTIDE SEQUENCE</scope>
    <source>
        <strain evidence="2">MM31A-1</strain>
    </source>
</reference>
<accession>A0A7S3VDT8</accession>
<gene>
    <name evidence="2" type="ORF">CDEB00056_LOCUS18377</name>
</gene>
<evidence type="ECO:0000313" key="2">
    <source>
        <dbReference type="EMBL" id="CAE0473524.1"/>
    </source>
</evidence>
<dbReference type="EMBL" id="HBIO01023907">
    <property type="protein sequence ID" value="CAE0473524.1"/>
    <property type="molecule type" value="Transcribed_RNA"/>
</dbReference>
<evidence type="ECO:0000256" key="1">
    <source>
        <dbReference type="SAM" id="MobiDB-lite"/>
    </source>
</evidence>
<dbReference type="AlphaFoldDB" id="A0A7S3VDT8"/>
<feature type="compositionally biased region" description="Basic and acidic residues" evidence="1">
    <location>
        <begin position="50"/>
        <end position="59"/>
    </location>
</feature>
<feature type="region of interest" description="Disordered" evidence="1">
    <location>
        <begin position="36"/>
        <end position="59"/>
    </location>
</feature>
<name>A0A7S3VDT8_9STRA</name>
<organism evidence="2">
    <name type="scientific">Chaetoceros debilis</name>
    <dbReference type="NCBI Taxonomy" id="122233"/>
    <lineage>
        <taxon>Eukaryota</taxon>
        <taxon>Sar</taxon>
        <taxon>Stramenopiles</taxon>
        <taxon>Ochrophyta</taxon>
        <taxon>Bacillariophyta</taxon>
        <taxon>Coscinodiscophyceae</taxon>
        <taxon>Chaetocerotophycidae</taxon>
        <taxon>Chaetocerotales</taxon>
        <taxon>Chaetocerotaceae</taxon>
        <taxon>Chaetoceros</taxon>
    </lineage>
</organism>
<feature type="compositionally biased region" description="Low complexity" evidence="1">
    <location>
        <begin position="37"/>
        <end position="49"/>
    </location>
</feature>